<reference evidence="2" key="1">
    <citation type="submission" date="2019-08" db="EMBL/GenBank/DDBJ databases">
        <authorList>
            <person name="Kucharzyk K."/>
            <person name="Murdoch R.W."/>
            <person name="Higgins S."/>
            <person name="Loffler F."/>
        </authorList>
    </citation>
    <scope>NUCLEOTIDE SEQUENCE</scope>
</reference>
<dbReference type="AlphaFoldDB" id="A0A645B154"/>
<accession>A0A645B154</accession>
<name>A0A645B154_9ZZZZ</name>
<comment type="caution">
    <text evidence="2">The sequence shown here is derived from an EMBL/GenBank/DDBJ whole genome shotgun (WGS) entry which is preliminary data.</text>
</comment>
<dbReference type="EMBL" id="VSSQ01016956">
    <property type="protein sequence ID" value="MPM58796.1"/>
    <property type="molecule type" value="Genomic_DNA"/>
</dbReference>
<dbReference type="Pfam" id="PF11188">
    <property type="entry name" value="DUF2975"/>
    <property type="match status" value="1"/>
</dbReference>
<dbReference type="InterPro" id="IPR021354">
    <property type="entry name" value="DUF2975"/>
</dbReference>
<keyword evidence="1" id="KW-1133">Transmembrane helix</keyword>
<evidence type="ECO:0000313" key="2">
    <source>
        <dbReference type="EMBL" id="MPM58796.1"/>
    </source>
</evidence>
<gene>
    <name evidence="2" type="ORF">SDC9_105629</name>
</gene>
<feature type="transmembrane region" description="Helical" evidence="1">
    <location>
        <begin position="6"/>
        <end position="26"/>
    </location>
</feature>
<proteinExistence type="predicted"/>
<sequence length="44" mass="5002">MAGYYYLLFYFVAIVAAFIGLILRVVKNVIDQAITIKAENDFTI</sequence>
<evidence type="ECO:0008006" key="3">
    <source>
        <dbReference type="Google" id="ProtNLM"/>
    </source>
</evidence>
<keyword evidence="1" id="KW-0472">Membrane</keyword>
<protein>
    <recommendedName>
        <fullName evidence="3">DUF2975 domain-containing protein</fullName>
    </recommendedName>
</protein>
<keyword evidence="1" id="KW-0812">Transmembrane</keyword>
<organism evidence="2">
    <name type="scientific">bioreactor metagenome</name>
    <dbReference type="NCBI Taxonomy" id="1076179"/>
    <lineage>
        <taxon>unclassified sequences</taxon>
        <taxon>metagenomes</taxon>
        <taxon>ecological metagenomes</taxon>
    </lineage>
</organism>
<evidence type="ECO:0000256" key="1">
    <source>
        <dbReference type="SAM" id="Phobius"/>
    </source>
</evidence>